<evidence type="ECO:0000313" key="1">
    <source>
        <dbReference type="EMBL" id="ETO02114.1"/>
    </source>
</evidence>
<dbReference type="Proteomes" id="UP000023152">
    <property type="component" value="Unassembled WGS sequence"/>
</dbReference>
<name>X6LKG5_RETFI</name>
<feature type="non-terminal residue" evidence="1">
    <location>
        <position position="1"/>
    </location>
</feature>
<accession>X6LKG5</accession>
<dbReference type="AlphaFoldDB" id="X6LKG5"/>
<gene>
    <name evidence="1" type="ORF">RFI_35322</name>
</gene>
<feature type="non-terminal residue" evidence="1">
    <location>
        <position position="159"/>
    </location>
</feature>
<reference evidence="1 2" key="1">
    <citation type="journal article" date="2013" name="Curr. Biol.">
        <title>The Genome of the Foraminiferan Reticulomyxa filosa.</title>
        <authorList>
            <person name="Glockner G."/>
            <person name="Hulsmann N."/>
            <person name="Schleicher M."/>
            <person name="Noegel A.A."/>
            <person name="Eichinger L."/>
            <person name="Gallinger C."/>
            <person name="Pawlowski J."/>
            <person name="Sierra R."/>
            <person name="Euteneuer U."/>
            <person name="Pillet L."/>
            <person name="Moustafa A."/>
            <person name="Platzer M."/>
            <person name="Groth M."/>
            <person name="Szafranski K."/>
            <person name="Schliwa M."/>
        </authorList>
    </citation>
    <scope>NUCLEOTIDE SEQUENCE [LARGE SCALE GENOMIC DNA]</scope>
</reference>
<proteinExistence type="predicted"/>
<sequence>QYIFNFIFEMEEKKIFGNNLTGGQMTKVELNESKFEQDAQADTPPNELEPSSIAIDNNFPLEIIIIIWWIGKYMLIMNYVSVGKKEKEKEEKNKNKEHVNERVPFAAKSQQSKTFARNQDNLSWSFNNHLLFITYRPKNISVFDLNKFKFLKETSLPID</sequence>
<keyword evidence="2" id="KW-1185">Reference proteome</keyword>
<comment type="caution">
    <text evidence="1">The sequence shown here is derived from an EMBL/GenBank/DDBJ whole genome shotgun (WGS) entry which is preliminary data.</text>
</comment>
<evidence type="ECO:0000313" key="2">
    <source>
        <dbReference type="Proteomes" id="UP000023152"/>
    </source>
</evidence>
<dbReference type="EMBL" id="ASPP01036671">
    <property type="protein sequence ID" value="ETO02114.1"/>
    <property type="molecule type" value="Genomic_DNA"/>
</dbReference>
<protein>
    <submittedName>
        <fullName evidence="1">Uncharacterized protein</fullName>
    </submittedName>
</protein>
<organism evidence="1 2">
    <name type="scientific">Reticulomyxa filosa</name>
    <dbReference type="NCBI Taxonomy" id="46433"/>
    <lineage>
        <taxon>Eukaryota</taxon>
        <taxon>Sar</taxon>
        <taxon>Rhizaria</taxon>
        <taxon>Retaria</taxon>
        <taxon>Foraminifera</taxon>
        <taxon>Monothalamids</taxon>
        <taxon>Reticulomyxidae</taxon>
        <taxon>Reticulomyxa</taxon>
    </lineage>
</organism>